<dbReference type="GO" id="GO:0046872">
    <property type="term" value="F:metal ion binding"/>
    <property type="evidence" value="ECO:0007669"/>
    <property type="project" value="UniProtKB-KW"/>
</dbReference>
<keyword evidence="7" id="KW-0378">Hydrolase</keyword>
<dbReference type="GO" id="GO:0005829">
    <property type="term" value="C:cytosol"/>
    <property type="evidence" value="ECO:0007669"/>
    <property type="project" value="TreeGrafter"/>
</dbReference>
<evidence type="ECO:0000256" key="3">
    <source>
        <dbReference type="ARBA" id="ARBA00023239"/>
    </source>
</evidence>
<evidence type="ECO:0000259" key="6">
    <source>
        <dbReference type="Pfam" id="PF04909"/>
    </source>
</evidence>
<evidence type="ECO:0000313" key="7">
    <source>
        <dbReference type="EMBL" id="KFI60739.1"/>
    </source>
</evidence>
<dbReference type="STRING" id="1688.BCUN_1902"/>
<dbReference type="RefSeq" id="WP_051920985.1">
    <property type="nucleotide sequence ID" value="NZ_JGYV01000018.1"/>
</dbReference>
<dbReference type="Proteomes" id="UP000029067">
    <property type="component" value="Unassembled WGS sequence"/>
</dbReference>
<dbReference type="PANTHER" id="PTHR21240:SF29">
    <property type="entry name" value="AMIDOHYDROLASE-RELATED DOMAIN-CONTAINING PROTEIN"/>
    <property type="match status" value="1"/>
</dbReference>
<dbReference type="Pfam" id="PF04909">
    <property type="entry name" value="Amidohydro_2"/>
    <property type="match status" value="1"/>
</dbReference>
<dbReference type="PANTHER" id="PTHR21240">
    <property type="entry name" value="2-AMINO-3-CARBOXYLMUCONATE-6-SEMIALDEHYDE DECARBOXYLASE"/>
    <property type="match status" value="1"/>
</dbReference>
<reference evidence="7 8" key="1">
    <citation type="submission" date="2014-03" db="EMBL/GenBank/DDBJ databases">
        <title>Genomics of Bifidobacteria.</title>
        <authorList>
            <person name="Ventura M."/>
            <person name="Milani C."/>
            <person name="Lugli G.A."/>
        </authorList>
    </citation>
    <scope>NUCLEOTIDE SEQUENCE [LARGE SCALE GENOMIC DNA]</scope>
    <source>
        <strain evidence="7 8">LMG 10738</strain>
    </source>
</reference>
<dbReference type="EMBL" id="JGYV01000018">
    <property type="protein sequence ID" value="KFI60739.1"/>
    <property type="molecule type" value="Genomic_DNA"/>
</dbReference>
<evidence type="ECO:0000256" key="1">
    <source>
        <dbReference type="ARBA" id="ARBA00022723"/>
    </source>
</evidence>
<keyword evidence="8" id="KW-1185">Reference proteome</keyword>
<gene>
    <name evidence="7" type="ORF">BCUN_1902</name>
</gene>
<dbReference type="SUPFAM" id="SSF51556">
    <property type="entry name" value="Metallo-dependent hydrolases"/>
    <property type="match status" value="1"/>
</dbReference>
<dbReference type="InterPro" id="IPR006680">
    <property type="entry name" value="Amidohydro-rel"/>
</dbReference>
<proteinExistence type="predicted"/>
<dbReference type="GO" id="GO:0047596">
    <property type="term" value="F:6-methylsalicylate decarboxylase activity"/>
    <property type="evidence" value="ECO:0007669"/>
    <property type="project" value="UniProtKB-EC"/>
</dbReference>
<keyword evidence="1" id="KW-0479">Metal-binding</keyword>
<protein>
    <recommendedName>
        <fullName evidence="5">6-methylsalicylate decarboxylase</fullName>
        <ecNumber evidence="5">4.1.1.52</ecNumber>
    </recommendedName>
</protein>
<dbReference type="Gene3D" id="3.20.20.140">
    <property type="entry name" value="Metal-dependent hydrolases"/>
    <property type="match status" value="1"/>
</dbReference>
<dbReference type="eggNOG" id="COG2159">
    <property type="taxonomic scope" value="Bacteria"/>
</dbReference>
<accession>A0A087APN9</accession>
<evidence type="ECO:0000256" key="2">
    <source>
        <dbReference type="ARBA" id="ARBA00022833"/>
    </source>
</evidence>
<evidence type="ECO:0000313" key="8">
    <source>
        <dbReference type="Proteomes" id="UP000029067"/>
    </source>
</evidence>
<evidence type="ECO:0000256" key="4">
    <source>
        <dbReference type="ARBA" id="ARBA00036832"/>
    </source>
</evidence>
<comment type="caution">
    <text evidence="7">The sequence shown here is derived from an EMBL/GenBank/DDBJ whole genome shotgun (WGS) entry which is preliminary data.</text>
</comment>
<dbReference type="InterPro" id="IPR032466">
    <property type="entry name" value="Metal_Hydrolase"/>
</dbReference>
<organism evidence="7 8">
    <name type="scientific">Bifidobacterium cuniculi</name>
    <dbReference type="NCBI Taxonomy" id="1688"/>
    <lineage>
        <taxon>Bacteria</taxon>
        <taxon>Bacillati</taxon>
        <taxon>Actinomycetota</taxon>
        <taxon>Actinomycetes</taxon>
        <taxon>Bifidobacteriales</taxon>
        <taxon>Bifidobacteriaceae</taxon>
        <taxon>Bifidobacterium</taxon>
    </lineage>
</organism>
<feature type="domain" description="Amidohydrolase-related" evidence="6">
    <location>
        <begin position="7"/>
        <end position="310"/>
    </location>
</feature>
<dbReference type="AlphaFoldDB" id="A0A087APN9"/>
<evidence type="ECO:0000256" key="5">
    <source>
        <dbReference type="ARBA" id="ARBA00038889"/>
    </source>
</evidence>
<keyword evidence="2" id="KW-0862">Zinc</keyword>
<dbReference type="InterPro" id="IPR032465">
    <property type="entry name" value="ACMSD"/>
</dbReference>
<keyword evidence="3 7" id="KW-0456">Lyase</keyword>
<dbReference type="EC" id="4.1.1.52" evidence="5"/>
<dbReference type="GO" id="GO:0016787">
    <property type="term" value="F:hydrolase activity"/>
    <property type="evidence" value="ECO:0007669"/>
    <property type="project" value="UniProtKB-KW"/>
</dbReference>
<dbReference type="OrthoDB" id="8673173at2"/>
<name>A0A087APN9_9BIFI</name>
<dbReference type="GO" id="GO:0019748">
    <property type="term" value="P:secondary metabolic process"/>
    <property type="evidence" value="ECO:0007669"/>
    <property type="project" value="TreeGrafter"/>
</dbReference>
<sequence length="324" mass="35411">MATTTKIDVHAHYFPPVYGKMLERHGMGERIDGAPRPAWSEERQLAFMDDMDIEVAVLSPSSPAVNQGDDAEAIEVARDSNEYGAGLARRHPGRFVVAGTLPVPDAEGAIAEIRYCREKLGIRSFAMLTQSCGVYLGSPELEPVMEELDRQPCTVVLHPTRPARVPDSPATALPDAFMEYFFDTTRAIVSMIVAGTFRKHPNIRFVVPHAGAVLPVLSDRLAVLSQAFPAGELDVMGDLAGLYYDLAGVSMPKQFDLVRQVTDDSHILYGSDAPFTPPALCRSFAAAMDQRFDDGLATAVFRENALAIFPEIQDQANTNTKETL</sequence>
<comment type="catalytic activity">
    <reaction evidence="4">
        <text>6-methylsalicylate + H(+) = 3-methylphenol + CO2</text>
        <dbReference type="Rhea" id="RHEA:23112"/>
        <dbReference type="ChEBI" id="CHEBI:15378"/>
        <dbReference type="ChEBI" id="CHEBI:16526"/>
        <dbReference type="ChEBI" id="CHEBI:17231"/>
        <dbReference type="ChEBI" id="CHEBI:36658"/>
        <dbReference type="EC" id="4.1.1.52"/>
    </reaction>
    <physiologicalReaction direction="left-to-right" evidence="4">
        <dbReference type="Rhea" id="RHEA:23113"/>
    </physiologicalReaction>
</comment>